<gene>
    <name evidence="8" type="ORF">MNODULE_00070</name>
</gene>
<dbReference type="InterPro" id="IPR015293">
    <property type="entry name" value="BE_C"/>
</dbReference>
<dbReference type="PANTHER" id="PTHR41695">
    <property type="entry name" value="1,4-ALPHA-GLUCAN BRANCHING ENZYME RV3031-RELATED"/>
    <property type="match status" value="1"/>
</dbReference>
<dbReference type="InterPro" id="IPR004300">
    <property type="entry name" value="Glyco_hydro_57_N"/>
</dbReference>
<evidence type="ECO:0000256" key="5">
    <source>
        <dbReference type="RuleBase" id="RU361196"/>
    </source>
</evidence>
<dbReference type="Gene3D" id="1.20.1430.10">
    <property type="entry name" value="Families 57/38 glycoside transferase, middle domain"/>
    <property type="match status" value="1"/>
</dbReference>
<dbReference type="SUPFAM" id="SSF88713">
    <property type="entry name" value="Glycoside hydrolase/deacetylase"/>
    <property type="match status" value="1"/>
</dbReference>
<evidence type="ECO:0000256" key="3">
    <source>
        <dbReference type="PIRSR" id="PIRSR640042-1"/>
    </source>
</evidence>
<sequence>MEKGSLSLILHSHLPFVRHPEYPEFLEEDWLFEAITETYIPFITIFEKLLNDRVPFRITLSITPTLAAMLSDPLLQRRYLEHIERLIELAEKEVHRTRSQPEFHSTARMYLDRFREARTVFNDRYRRNLLAAFRAFQEEGSVELMTSAATHGFLPLMAVNPNAVRAQVEIGAREYERHFGRRPRGIWLPECGYYPGLEEHLAASGLQYFIVDSHGLLHAVPRPKYALYAPIYTPAKVAAFGRDVESSKQVWSAEEGYPGDFVYRDFYRDIGFDLDLDYVRPYIHDGGIRISTGIKYHRITGKTDHKEPYHRGWAIDRAAEHAGNFMFNRERQIAHLHDAMGRKPVIVAPYDAELFGHWWFEGPEWIDFFIRKSAYDQNIFRLTTPSEYLRENPRNQVATPPMCSWGWKGYNEVWLEGSNDWIYRHLHQAADRMVSLARRFPQADGLRKRALRQAARELLLAQASDWAFIMKTGTSVPYAVKRTYDHLSRFTRLYEEISSERIHEIALKEIEEKDNLFPEIDYRLYAGA</sequence>
<dbReference type="GO" id="GO:0003844">
    <property type="term" value="F:1,4-alpha-glucan branching enzyme activity"/>
    <property type="evidence" value="ECO:0007669"/>
    <property type="project" value="InterPro"/>
</dbReference>
<dbReference type="PANTHER" id="PTHR41695:SF1">
    <property type="entry name" value="1,4-ALPHA-GLUCAN BRANCHING ENZYME TK1436"/>
    <property type="match status" value="1"/>
</dbReference>
<evidence type="ECO:0000313" key="8">
    <source>
        <dbReference type="EMBL" id="NKE69149.1"/>
    </source>
</evidence>
<dbReference type="InterPro" id="IPR028995">
    <property type="entry name" value="Glyco_hydro_57/38_cen_sf"/>
</dbReference>
<comment type="caution">
    <text evidence="8">The sequence shown here is derived from an EMBL/GenBank/DDBJ whole genome shotgun (WGS) entry which is preliminary data.</text>
</comment>
<feature type="binding site" evidence="4">
    <location>
        <position position="405"/>
    </location>
    <ligand>
        <name>substrate</name>
    </ligand>
</feature>
<name>A0A7X6DL32_9BACT</name>
<feature type="domain" description="1,4-alpha-glucan branching enzyme C-terminal" evidence="7">
    <location>
        <begin position="425"/>
        <end position="525"/>
    </location>
</feature>
<feature type="active site" description="Proton donor" evidence="3">
    <location>
        <position position="351"/>
    </location>
</feature>
<keyword evidence="2 5" id="KW-0119">Carbohydrate metabolism</keyword>
<feature type="domain" description="Glycoside hydrolase family 57 N-terminal" evidence="6">
    <location>
        <begin position="8"/>
        <end position="328"/>
    </location>
</feature>
<evidence type="ECO:0000256" key="2">
    <source>
        <dbReference type="ARBA" id="ARBA00023277"/>
    </source>
</evidence>
<feature type="binding site" evidence="4">
    <location>
        <position position="242"/>
    </location>
    <ligand>
        <name>substrate</name>
    </ligand>
</feature>
<dbReference type="Gene3D" id="3.20.110.10">
    <property type="entry name" value="Glycoside hydrolase 38, N terminal domain"/>
    <property type="match status" value="1"/>
</dbReference>
<dbReference type="GO" id="GO:0005576">
    <property type="term" value="C:extracellular region"/>
    <property type="evidence" value="ECO:0007669"/>
    <property type="project" value="TreeGrafter"/>
</dbReference>
<feature type="binding site" evidence="4">
    <location>
        <position position="465"/>
    </location>
    <ligand>
        <name>substrate</name>
    </ligand>
</feature>
<accession>A0A7X6DL32</accession>
<dbReference type="SUPFAM" id="SSF88688">
    <property type="entry name" value="Families 57/38 glycoside transferase middle domain"/>
    <property type="match status" value="1"/>
</dbReference>
<dbReference type="InterPro" id="IPR037090">
    <property type="entry name" value="57_glycoside_trans_central"/>
</dbReference>
<comment type="similarity">
    <text evidence="1 5">Belongs to the glycosyl hydrolase 57 family.</text>
</comment>
<evidence type="ECO:0000256" key="1">
    <source>
        <dbReference type="ARBA" id="ARBA00006821"/>
    </source>
</evidence>
<reference evidence="8 9" key="1">
    <citation type="journal article" date="2020" name="Nature">
        <title>Bacterial chemolithoautotrophy via manganese oxidation.</title>
        <authorList>
            <person name="Yu H."/>
            <person name="Leadbetter J.R."/>
        </authorList>
    </citation>
    <scope>NUCLEOTIDE SEQUENCE [LARGE SCALE GENOMIC DNA]</scope>
    <source>
        <strain evidence="8 9">Mn-1</strain>
    </source>
</reference>
<dbReference type="Proteomes" id="UP000534783">
    <property type="component" value="Unassembled WGS sequence"/>
</dbReference>
<feature type="active site" description="Nucleophile" evidence="3">
    <location>
        <position position="190"/>
    </location>
</feature>
<evidence type="ECO:0000256" key="4">
    <source>
        <dbReference type="PIRSR" id="PIRSR640042-2"/>
    </source>
</evidence>
<keyword evidence="9" id="KW-1185">Reference proteome</keyword>
<dbReference type="Pfam" id="PF03065">
    <property type="entry name" value="Glyco_hydro_57"/>
    <property type="match status" value="1"/>
</dbReference>
<dbReference type="EMBL" id="VTOW01000001">
    <property type="protein sequence ID" value="NKE69149.1"/>
    <property type="molecule type" value="Genomic_DNA"/>
</dbReference>
<feature type="binding site" evidence="4">
    <location>
        <position position="259"/>
    </location>
    <ligand>
        <name>substrate</name>
    </ligand>
</feature>
<dbReference type="AlphaFoldDB" id="A0A7X6DL32"/>
<dbReference type="InterPro" id="IPR027291">
    <property type="entry name" value="Glyco_hydro_38_N_sf"/>
</dbReference>
<proteinExistence type="inferred from homology"/>
<dbReference type="RefSeq" id="WP_168057452.1">
    <property type="nucleotide sequence ID" value="NZ_VTOW01000001.1"/>
</dbReference>
<dbReference type="InterPro" id="IPR011330">
    <property type="entry name" value="Glyco_hydro/deAcase_b/a-brl"/>
</dbReference>
<evidence type="ECO:0000313" key="9">
    <source>
        <dbReference type="Proteomes" id="UP000534783"/>
    </source>
</evidence>
<dbReference type="GO" id="GO:0030979">
    <property type="term" value="P:alpha-glucan biosynthetic process"/>
    <property type="evidence" value="ECO:0007669"/>
    <property type="project" value="InterPro"/>
</dbReference>
<evidence type="ECO:0000259" key="6">
    <source>
        <dbReference type="Pfam" id="PF03065"/>
    </source>
</evidence>
<dbReference type="InterPro" id="IPR040042">
    <property type="entry name" value="Branching_enz_MT3115-like"/>
</dbReference>
<dbReference type="Pfam" id="PF09210">
    <property type="entry name" value="BE_C"/>
    <property type="match status" value="1"/>
</dbReference>
<protein>
    <submittedName>
        <fullName evidence="8">DUF1957 domain-containing protein</fullName>
    </submittedName>
</protein>
<dbReference type="CDD" id="cd10792">
    <property type="entry name" value="GH57N_AmyC_like"/>
    <property type="match status" value="1"/>
</dbReference>
<evidence type="ECO:0000259" key="7">
    <source>
        <dbReference type="Pfam" id="PF09210"/>
    </source>
</evidence>
<organism evidence="8 9">
    <name type="scientific">Candidatus Manganitrophus noduliformans</name>
    <dbReference type="NCBI Taxonomy" id="2606439"/>
    <lineage>
        <taxon>Bacteria</taxon>
        <taxon>Pseudomonadati</taxon>
        <taxon>Nitrospirota</taxon>
        <taxon>Nitrospiria</taxon>
        <taxon>Candidatus Troglogloeales</taxon>
        <taxon>Candidatus Manganitrophaceae</taxon>
        <taxon>Candidatus Manganitrophus</taxon>
    </lineage>
</organism>